<comment type="catalytic activity">
    <reaction evidence="1">
        <text>O-phospho-L-threonyl-[protein] + H2O = L-threonyl-[protein] + phosphate</text>
        <dbReference type="Rhea" id="RHEA:47004"/>
        <dbReference type="Rhea" id="RHEA-COMP:11060"/>
        <dbReference type="Rhea" id="RHEA-COMP:11605"/>
        <dbReference type="ChEBI" id="CHEBI:15377"/>
        <dbReference type="ChEBI" id="CHEBI:30013"/>
        <dbReference type="ChEBI" id="CHEBI:43474"/>
        <dbReference type="ChEBI" id="CHEBI:61977"/>
        <dbReference type="EC" id="3.1.3.16"/>
    </reaction>
</comment>
<comment type="similarity">
    <text evidence="1">Belongs to the PPP phosphatase family.</text>
</comment>
<feature type="domain" description="Serine/threonine specific protein phosphatases" evidence="3">
    <location>
        <begin position="136"/>
        <end position="141"/>
    </location>
</feature>
<evidence type="ECO:0000259" key="3">
    <source>
        <dbReference type="PROSITE" id="PS00125"/>
    </source>
</evidence>
<evidence type="ECO:0000256" key="1">
    <source>
        <dbReference type="RuleBase" id="RU004273"/>
    </source>
</evidence>
<reference evidence="4 5" key="1">
    <citation type="submission" date="2024-08" db="EMBL/GenBank/DDBJ databases">
        <title>Gnathostoma spinigerum genome.</title>
        <authorList>
            <person name="Gonzalez-Bertolin B."/>
            <person name="Monzon S."/>
            <person name="Zaballos A."/>
            <person name="Jimenez P."/>
            <person name="Dekumyoy P."/>
            <person name="Varona S."/>
            <person name="Cuesta I."/>
            <person name="Sumanam S."/>
            <person name="Adisakwattana P."/>
            <person name="Gasser R.B."/>
            <person name="Hernandez-Gonzalez A."/>
            <person name="Young N.D."/>
            <person name="Perteguer M.J."/>
        </authorList>
    </citation>
    <scope>NUCLEOTIDE SEQUENCE [LARGE SCALE GENOMIC DNA]</scope>
    <source>
        <strain evidence="4">AL3</strain>
        <tissue evidence="4">Liver</tissue>
    </source>
</reference>
<dbReference type="SUPFAM" id="SSF56300">
    <property type="entry name" value="Metallo-dependent phosphatases"/>
    <property type="match status" value="1"/>
</dbReference>
<dbReference type="AlphaFoldDB" id="A0ABD6F0A0"/>
<dbReference type="PANTHER" id="PTHR11668">
    <property type="entry name" value="SERINE/THREONINE PROTEIN PHOSPHATASE"/>
    <property type="match status" value="1"/>
</dbReference>
<dbReference type="Gene3D" id="3.60.21.10">
    <property type="match status" value="1"/>
</dbReference>
<dbReference type="Pfam" id="PF00149">
    <property type="entry name" value="Metallophos"/>
    <property type="match status" value="1"/>
</dbReference>
<keyword evidence="5" id="KW-1185">Reference proteome</keyword>
<dbReference type="SMART" id="SM00156">
    <property type="entry name" value="PP2Ac"/>
    <property type="match status" value="1"/>
</dbReference>
<dbReference type="InterPro" id="IPR029052">
    <property type="entry name" value="Metallo-depent_PP-like"/>
</dbReference>
<dbReference type="Proteomes" id="UP001608902">
    <property type="component" value="Unassembled WGS sequence"/>
</dbReference>
<evidence type="ECO:0000313" key="5">
    <source>
        <dbReference type="Proteomes" id="UP001608902"/>
    </source>
</evidence>
<feature type="region of interest" description="Disordered" evidence="2">
    <location>
        <begin position="313"/>
        <end position="457"/>
    </location>
</feature>
<sequence length="457" mass="51296">MSVVATKSPTAQIKADPENNSWLDGIISKLQGIAGSTTQHIGQLMTMDDIMIIISYANKLLMEDGALVEVEVPIKVVGDIHGQFDDMQKLFEIIGRVPEQKMLFLGDYVDRGSQSLETIVYLLALKLRYKDRIFLLRGNHETPSVNRIYGFYAECAAKIGVGIWWEFQTLFNRLPMAGLISKRILCMHGGLSPEIVSLDQIRNIVRPVEPTDRGMLIDLVWSDPTNKGEGWFYSPRGISYAFGKGVLAAACKMLKIDLVIRAHEVVQDGYEIMVGRMLITVFSAPNYAGQFNNAGAVVCLDEDLQITFQQLRVPPPAGSRPRPCPEVACEPGKPLENPPKLKPPSKKEKKSEGTTESTDVKVVAEEKNDEKDNNDSKKDEERKAERTDDVKEEYKEKESEEQTKGDNQLRKEYGGPKKEDEKVKKEGEERKEEGEESKKGSEEPKKKEDKNVDDACK</sequence>
<protein>
    <recommendedName>
        <fullName evidence="1">Serine/threonine-protein phosphatase</fullName>
        <ecNumber evidence="1">3.1.3.16</ecNumber>
    </recommendedName>
</protein>
<name>A0ABD6F0A0_9BILA</name>
<dbReference type="EC" id="3.1.3.16" evidence="1"/>
<dbReference type="GO" id="GO:0004722">
    <property type="term" value="F:protein serine/threonine phosphatase activity"/>
    <property type="evidence" value="ECO:0007669"/>
    <property type="project" value="UniProtKB-EC"/>
</dbReference>
<accession>A0ABD6F0A0</accession>
<organism evidence="4 5">
    <name type="scientific">Gnathostoma spinigerum</name>
    <dbReference type="NCBI Taxonomy" id="75299"/>
    <lineage>
        <taxon>Eukaryota</taxon>
        <taxon>Metazoa</taxon>
        <taxon>Ecdysozoa</taxon>
        <taxon>Nematoda</taxon>
        <taxon>Chromadorea</taxon>
        <taxon>Rhabditida</taxon>
        <taxon>Spirurina</taxon>
        <taxon>Gnathostomatomorpha</taxon>
        <taxon>Gnathostomatoidea</taxon>
        <taxon>Gnathostomatidae</taxon>
        <taxon>Gnathostoma</taxon>
    </lineage>
</organism>
<feature type="compositionally biased region" description="Pro residues" evidence="2">
    <location>
        <begin position="313"/>
        <end position="324"/>
    </location>
</feature>
<feature type="compositionally biased region" description="Basic and acidic residues" evidence="2">
    <location>
        <begin position="345"/>
        <end position="457"/>
    </location>
</feature>
<gene>
    <name evidence="4" type="ORF">AB6A40_008774</name>
</gene>
<dbReference type="PANTHER" id="PTHR11668:SF194">
    <property type="entry name" value="SERINE_THREONINE-PROTEIN PHOSPHATASE-RELATED"/>
    <property type="match status" value="1"/>
</dbReference>
<dbReference type="InterPro" id="IPR050341">
    <property type="entry name" value="PP1_catalytic_subunit"/>
</dbReference>
<dbReference type="PRINTS" id="PR00114">
    <property type="entry name" value="STPHPHTASE"/>
</dbReference>
<dbReference type="PROSITE" id="PS00125">
    <property type="entry name" value="SER_THR_PHOSPHATASE"/>
    <property type="match status" value="1"/>
</dbReference>
<dbReference type="EMBL" id="JBGFUD010008428">
    <property type="protein sequence ID" value="MFH4982065.1"/>
    <property type="molecule type" value="Genomic_DNA"/>
</dbReference>
<evidence type="ECO:0000256" key="2">
    <source>
        <dbReference type="SAM" id="MobiDB-lite"/>
    </source>
</evidence>
<proteinExistence type="inferred from homology"/>
<keyword evidence="1" id="KW-0378">Hydrolase</keyword>
<dbReference type="InterPro" id="IPR004843">
    <property type="entry name" value="Calcineurin-like_PHP"/>
</dbReference>
<comment type="caution">
    <text evidence="4">The sequence shown here is derived from an EMBL/GenBank/DDBJ whole genome shotgun (WGS) entry which is preliminary data.</text>
</comment>
<evidence type="ECO:0000313" key="4">
    <source>
        <dbReference type="EMBL" id="MFH4982065.1"/>
    </source>
</evidence>
<dbReference type="InterPro" id="IPR006186">
    <property type="entry name" value="Ser/Thr-sp_prot-phosphatase"/>
</dbReference>